<name>A0A3S2Y5X4_9SPHN</name>
<keyword evidence="4" id="KW-1185">Reference proteome</keyword>
<feature type="transmembrane region" description="Helical" evidence="2">
    <location>
        <begin position="29"/>
        <end position="48"/>
    </location>
</feature>
<dbReference type="Proteomes" id="UP000282837">
    <property type="component" value="Unassembled WGS sequence"/>
</dbReference>
<dbReference type="OrthoDB" id="7432663at2"/>
<keyword evidence="2" id="KW-0812">Transmembrane</keyword>
<evidence type="ECO:0000313" key="3">
    <source>
        <dbReference type="EMBL" id="RVU04266.1"/>
    </source>
</evidence>
<accession>A0A3S2Y5X4</accession>
<feature type="coiled-coil region" evidence="1">
    <location>
        <begin position="57"/>
        <end position="84"/>
    </location>
</feature>
<dbReference type="EMBL" id="SACO01000009">
    <property type="protein sequence ID" value="RVU04266.1"/>
    <property type="molecule type" value="Genomic_DNA"/>
</dbReference>
<sequence>MVGINWTDHARCMVAANWWSDPSQCWYEWQSLLGGVLAVLAAGLTILVTRCQMKQAERHKQDELASVREQMEQVENQRLDEIRRRHNAARIGMPFAVSEISAMCHSMADKLLGEMQRLDVEAEHGEPDEVAVNPDILKTRRLDEILFPASVASSFREFTETLTNDTDICHISELMSQLQILCARWASFDFSEILAKDRLLSLLFDVAKVGYLNDCLFNYVRGLESKGFGVVGVISYEDAWKGIGEKVFSLIFDRPDIFDFGKINAMLKRRREDGSSPWLEKFEVE</sequence>
<evidence type="ECO:0000313" key="4">
    <source>
        <dbReference type="Proteomes" id="UP000282837"/>
    </source>
</evidence>
<evidence type="ECO:0000256" key="1">
    <source>
        <dbReference type="SAM" id="Coils"/>
    </source>
</evidence>
<dbReference type="AlphaFoldDB" id="A0A3S2Y5X4"/>
<keyword evidence="2" id="KW-0472">Membrane</keyword>
<keyword evidence="2" id="KW-1133">Transmembrane helix</keyword>
<organism evidence="3 4">
    <name type="scientific">Novosphingobium umbonatum</name>
    <dbReference type="NCBI Taxonomy" id="1908524"/>
    <lineage>
        <taxon>Bacteria</taxon>
        <taxon>Pseudomonadati</taxon>
        <taxon>Pseudomonadota</taxon>
        <taxon>Alphaproteobacteria</taxon>
        <taxon>Sphingomonadales</taxon>
        <taxon>Sphingomonadaceae</taxon>
        <taxon>Novosphingobium</taxon>
    </lineage>
</organism>
<protein>
    <submittedName>
        <fullName evidence="3">Uncharacterized protein</fullName>
    </submittedName>
</protein>
<reference evidence="3 4" key="1">
    <citation type="submission" date="2019-01" db="EMBL/GenBank/DDBJ databases">
        <authorList>
            <person name="Chen W.-M."/>
        </authorList>
    </citation>
    <scope>NUCLEOTIDE SEQUENCE [LARGE SCALE GENOMIC DNA]</scope>
    <source>
        <strain evidence="3 4">FSY-9</strain>
    </source>
</reference>
<proteinExistence type="predicted"/>
<dbReference type="RefSeq" id="WP_127709925.1">
    <property type="nucleotide sequence ID" value="NZ_SACO01000009.1"/>
</dbReference>
<gene>
    <name evidence="3" type="ORF">EOE18_12270</name>
</gene>
<evidence type="ECO:0000256" key="2">
    <source>
        <dbReference type="SAM" id="Phobius"/>
    </source>
</evidence>
<comment type="caution">
    <text evidence="3">The sequence shown here is derived from an EMBL/GenBank/DDBJ whole genome shotgun (WGS) entry which is preliminary data.</text>
</comment>
<keyword evidence="1" id="KW-0175">Coiled coil</keyword>